<feature type="chain" id="PRO_5024312991" evidence="5">
    <location>
        <begin position="25"/>
        <end position="368"/>
    </location>
</feature>
<keyword evidence="2" id="KW-0813">Transport</keyword>
<dbReference type="Proteomes" id="UP000307164">
    <property type="component" value="Unassembled WGS sequence"/>
</dbReference>
<dbReference type="OrthoDB" id="9147078at2"/>
<dbReference type="CDD" id="cd19978">
    <property type="entry name" value="PBP1_ABC_ligand_binding-like"/>
    <property type="match status" value="1"/>
</dbReference>
<organism evidence="7 10">
    <name type="scientific">Pseudoalteromonas aurantia</name>
    <dbReference type="NCBI Taxonomy" id="43654"/>
    <lineage>
        <taxon>Bacteria</taxon>
        <taxon>Pseudomonadati</taxon>
        <taxon>Pseudomonadota</taxon>
        <taxon>Gammaproteobacteria</taxon>
        <taxon>Alteromonadales</taxon>
        <taxon>Pseudoalteromonadaceae</taxon>
        <taxon>Pseudoalteromonas</taxon>
    </lineage>
</organism>
<comment type="caution">
    <text evidence="7">The sequence shown here is derived from an EMBL/GenBank/DDBJ whole genome shotgun (WGS) entry which is preliminary data.</text>
</comment>
<dbReference type="Pfam" id="PF13458">
    <property type="entry name" value="Peripla_BP_6"/>
    <property type="match status" value="1"/>
</dbReference>
<dbReference type="Gene3D" id="3.40.50.2300">
    <property type="match status" value="2"/>
</dbReference>
<dbReference type="Proteomes" id="UP000307217">
    <property type="component" value="Unassembled WGS sequence"/>
</dbReference>
<protein>
    <submittedName>
        <fullName evidence="7">ABC transporter substrate-binding protein</fullName>
    </submittedName>
</protein>
<evidence type="ECO:0000256" key="5">
    <source>
        <dbReference type="SAM" id="SignalP"/>
    </source>
</evidence>
<evidence type="ECO:0000256" key="4">
    <source>
        <dbReference type="ARBA" id="ARBA00022970"/>
    </source>
</evidence>
<dbReference type="SUPFAM" id="SSF53822">
    <property type="entry name" value="Periplasmic binding protein-like I"/>
    <property type="match status" value="1"/>
</dbReference>
<dbReference type="GO" id="GO:0006865">
    <property type="term" value="P:amino acid transport"/>
    <property type="evidence" value="ECO:0007669"/>
    <property type="project" value="UniProtKB-KW"/>
</dbReference>
<dbReference type="InterPro" id="IPR000709">
    <property type="entry name" value="Leu_Ile_Val-bd"/>
</dbReference>
<keyword evidence="4" id="KW-0029">Amino-acid transport</keyword>
<evidence type="ECO:0000313" key="7">
    <source>
        <dbReference type="EMBL" id="TMO67371.1"/>
    </source>
</evidence>
<evidence type="ECO:0000256" key="3">
    <source>
        <dbReference type="ARBA" id="ARBA00022729"/>
    </source>
</evidence>
<keyword evidence="9" id="KW-1185">Reference proteome</keyword>
<evidence type="ECO:0000256" key="2">
    <source>
        <dbReference type="ARBA" id="ARBA00022448"/>
    </source>
</evidence>
<dbReference type="InterPro" id="IPR028081">
    <property type="entry name" value="Leu-bd"/>
</dbReference>
<dbReference type="RefSeq" id="WP_138592489.1">
    <property type="nucleotide sequence ID" value="NZ_PNBW01000046.1"/>
</dbReference>
<evidence type="ECO:0000313" key="10">
    <source>
        <dbReference type="Proteomes" id="UP000307217"/>
    </source>
</evidence>
<dbReference type="EMBL" id="PNBX01000060">
    <property type="protein sequence ID" value="TMO67371.1"/>
    <property type="molecule type" value="Genomic_DNA"/>
</dbReference>
<feature type="domain" description="Leucine-binding protein" evidence="6">
    <location>
        <begin position="30"/>
        <end position="335"/>
    </location>
</feature>
<keyword evidence="3 5" id="KW-0732">Signal</keyword>
<dbReference type="PANTHER" id="PTHR47235">
    <property type="entry name" value="BLR6548 PROTEIN"/>
    <property type="match status" value="1"/>
</dbReference>
<reference evidence="9 10" key="2">
    <citation type="submission" date="2019-06" db="EMBL/GenBank/DDBJ databases">
        <title>Co-occurence of chitin degradation, pigmentation and bioactivity in marine Pseudoalteromonas.</title>
        <authorList>
            <person name="Sonnenschein E.C."/>
            <person name="Bech P.K."/>
        </authorList>
    </citation>
    <scope>NUCLEOTIDE SEQUENCE [LARGE SCALE GENOMIC DNA]</scope>
    <source>
        <strain evidence="10">S3790</strain>
        <strain evidence="8 9">S3895</strain>
    </source>
</reference>
<sequence>MHGSLLKASKVALCYLILHTYCFAQAPLDIKLGMSTALSGPAQAIGSQLKAGANIYFEQLNQNGGIKGAKVDLLVLDDGYEPRRTVNNTRYFIYEQKVDALFSFMGTPTISAIRPLLEHSQTSLLMPFSGADFLRNDRAIKVFNLRASYFDEAAEQINYLVNERKHTNIALFIQADEFGITLEKSLTQLLASKGLSPSIITRFRRNSSNVDKALRKIKASRATAVALIGTYQPLAKFINRAQLKGVKADYTSVSFASSNELLARIKSSQLLMITEVVPNPFKCSSRLCNEFRVHTAEYPNIKIDHVLFEGYLNAVVFSKAAQQCPVNFDDQCILDKLSLMLEHDADLQELFNLESGKKKLPVFRSYSS</sequence>
<evidence type="ECO:0000259" key="6">
    <source>
        <dbReference type="Pfam" id="PF13458"/>
    </source>
</evidence>
<name>A0A5S3V6S0_9GAMM</name>
<dbReference type="EMBL" id="PNBW01000046">
    <property type="protein sequence ID" value="TMO74729.1"/>
    <property type="molecule type" value="Genomic_DNA"/>
</dbReference>
<dbReference type="PRINTS" id="PR00337">
    <property type="entry name" value="LEUILEVALBP"/>
</dbReference>
<evidence type="ECO:0000313" key="9">
    <source>
        <dbReference type="Proteomes" id="UP000307164"/>
    </source>
</evidence>
<evidence type="ECO:0000256" key="1">
    <source>
        <dbReference type="ARBA" id="ARBA00010062"/>
    </source>
</evidence>
<accession>A0A5S3V6S0</accession>
<reference evidence="7 10" key="1">
    <citation type="submission" date="2018-01" db="EMBL/GenBank/DDBJ databases">
        <authorList>
            <person name="Paulsen S."/>
            <person name="Gram L.K."/>
        </authorList>
    </citation>
    <scope>NUCLEOTIDE SEQUENCE [LARGE SCALE GENOMIC DNA]</scope>
    <source>
        <strain evidence="7 10">S3790</strain>
        <strain evidence="8">S3895</strain>
    </source>
</reference>
<dbReference type="InterPro" id="IPR028082">
    <property type="entry name" value="Peripla_BP_I"/>
</dbReference>
<dbReference type="PANTHER" id="PTHR47235:SF1">
    <property type="entry name" value="BLR6548 PROTEIN"/>
    <property type="match status" value="1"/>
</dbReference>
<reference evidence="7" key="3">
    <citation type="submission" date="2019-09" db="EMBL/GenBank/DDBJ databases">
        <title>Co-occurence of chitin degradation, pigmentation and bioactivity in marine Pseudoalteromonas.</title>
        <authorList>
            <person name="Sonnenschein E.C."/>
            <person name="Bech P.K."/>
        </authorList>
    </citation>
    <scope>NUCLEOTIDE SEQUENCE</scope>
    <source>
        <strain evidence="7">S3790</strain>
    </source>
</reference>
<proteinExistence type="inferred from homology"/>
<dbReference type="AlphaFoldDB" id="A0A5S3V6S0"/>
<comment type="similarity">
    <text evidence="1">Belongs to the leucine-binding protein family.</text>
</comment>
<evidence type="ECO:0000313" key="8">
    <source>
        <dbReference type="EMBL" id="TMO74729.1"/>
    </source>
</evidence>
<feature type="signal peptide" evidence="5">
    <location>
        <begin position="1"/>
        <end position="24"/>
    </location>
</feature>
<gene>
    <name evidence="7" type="ORF">CWC19_14285</name>
    <name evidence="8" type="ORF">CWC20_09395</name>
</gene>